<protein>
    <recommendedName>
        <fullName evidence="5">Protease 3</fullName>
        <ecNumber evidence="4">3.4.24.55</ecNumber>
    </recommendedName>
    <alternativeName>
        <fullName evidence="13">Pitrilysin</fullName>
    </alternativeName>
    <alternativeName>
        <fullName evidence="12">Protease III</fullName>
    </alternativeName>
    <alternativeName>
        <fullName evidence="11">Protease pi</fullName>
    </alternativeName>
</protein>
<dbReference type="EC" id="3.4.24.55" evidence="4"/>
<dbReference type="PROSITE" id="PS00143">
    <property type="entry name" value="INSULINASE"/>
    <property type="match status" value="1"/>
</dbReference>
<dbReference type="GO" id="GO:0046872">
    <property type="term" value="F:metal ion binding"/>
    <property type="evidence" value="ECO:0007669"/>
    <property type="project" value="UniProtKB-KW"/>
</dbReference>
<dbReference type="EMBL" id="QEQD01000004">
    <property type="protein sequence ID" value="RDF04782.1"/>
    <property type="molecule type" value="Genomic_DNA"/>
</dbReference>
<evidence type="ECO:0000313" key="20">
    <source>
        <dbReference type="EMBL" id="RDF04782.1"/>
    </source>
</evidence>
<evidence type="ECO:0000256" key="9">
    <source>
        <dbReference type="ARBA" id="ARBA00022833"/>
    </source>
</evidence>
<dbReference type="STRING" id="735.B0185_09530"/>
<evidence type="ECO:0000256" key="7">
    <source>
        <dbReference type="ARBA" id="ARBA00022723"/>
    </source>
</evidence>
<feature type="signal peptide" evidence="15">
    <location>
        <begin position="1"/>
        <end position="29"/>
    </location>
</feature>
<feature type="domain" description="Peptidase M16 middle/third" evidence="18">
    <location>
        <begin position="426"/>
        <end position="697"/>
    </location>
</feature>
<comment type="similarity">
    <text evidence="3 14">Belongs to the peptidase M16 family.</text>
</comment>
<dbReference type="Pfam" id="PF05193">
    <property type="entry name" value="Peptidase_M16_C"/>
    <property type="match status" value="1"/>
</dbReference>
<dbReference type="InterPro" id="IPR001431">
    <property type="entry name" value="Pept_M16_Zn_BS"/>
</dbReference>
<keyword evidence="8 20" id="KW-0378">Hydrolase</keyword>
<evidence type="ECO:0000256" key="15">
    <source>
        <dbReference type="SAM" id="SignalP"/>
    </source>
</evidence>
<keyword evidence="9" id="KW-0862">Zinc</keyword>
<dbReference type="Pfam" id="PF00675">
    <property type="entry name" value="Peptidase_M16"/>
    <property type="match status" value="1"/>
</dbReference>
<comment type="cofactor">
    <cofactor evidence="1">
        <name>Zn(2+)</name>
        <dbReference type="ChEBI" id="CHEBI:29105"/>
    </cofactor>
</comment>
<dbReference type="InterPro" id="IPR050626">
    <property type="entry name" value="Peptidase_M16"/>
</dbReference>
<dbReference type="AlphaFoldDB" id="A0A369ZEJ9"/>
<dbReference type="PANTHER" id="PTHR43690">
    <property type="entry name" value="NARDILYSIN"/>
    <property type="match status" value="1"/>
</dbReference>
<accession>A0A369ZEJ9</accession>
<evidence type="ECO:0000256" key="2">
    <source>
        <dbReference type="ARBA" id="ARBA00002184"/>
    </source>
</evidence>
<keyword evidence="15" id="KW-0732">Signal</keyword>
<dbReference type="Pfam" id="PF22456">
    <property type="entry name" value="PqqF-like_C_4"/>
    <property type="match status" value="1"/>
</dbReference>
<keyword evidence="10" id="KW-0482">Metalloprotease</keyword>
<evidence type="ECO:0000256" key="4">
    <source>
        <dbReference type="ARBA" id="ARBA00012449"/>
    </source>
</evidence>
<comment type="function">
    <text evidence="2">Endopeptidase that degrades small peptides of less than 7 kDa, such as glucagon and insulin.</text>
</comment>
<proteinExistence type="inferred from homology"/>
<gene>
    <name evidence="20" type="ORF">DPV98_05265</name>
</gene>
<evidence type="ECO:0000313" key="21">
    <source>
        <dbReference type="Proteomes" id="UP000253999"/>
    </source>
</evidence>
<dbReference type="InterPro" id="IPR007863">
    <property type="entry name" value="Peptidase_M16_C"/>
</dbReference>
<evidence type="ECO:0000259" key="17">
    <source>
        <dbReference type="Pfam" id="PF05193"/>
    </source>
</evidence>
<evidence type="ECO:0000256" key="8">
    <source>
        <dbReference type="ARBA" id="ARBA00022801"/>
    </source>
</evidence>
<dbReference type="GO" id="GO:0005737">
    <property type="term" value="C:cytoplasm"/>
    <property type="evidence" value="ECO:0007669"/>
    <property type="project" value="UniProtKB-ARBA"/>
</dbReference>
<dbReference type="InterPro" id="IPR011765">
    <property type="entry name" value="Pept_M16_N"/>
</dbReference>
<comment type="caution">
    <text evidence="20">The sequence shown here is derived from an EMBL/GenBank/DDBJ whole genome shotgun (WGS) entry which is preliminary data.</text>
</comment>
<dbReference type="RefSeq" id="WP_111312934.1">
    <property type="nucleotide sequence ID" value="NZ_QEQD01000004.1"/>
</dbReference>
<evidence type="ECO:0000256" key="5">
    <source>
        <dbReference type="ARBA" id="ARBA00017565"/>
    </source>
</evidence>
<dbReference type="SUPFAM" id="SSF63411">
    <property type="entry name" value="LuxS/MPP-like metallohydrolase"/>
    <property type="match status" value="4"/>
</dbReference>
<name>A0A369ZEJ9_HAEPH</name>
<dbReference type="NCBIfam" id="NF011681">
    <property type="entry name" value="PRK15101.1"/>
    <property type="match status" value="1"/>
</dbReference>
<evidence type="ECO:0000256" key="3">
    <source>
        <dbReference type="ARBA" id="ARBA00007261"/>
    </source>
</evidence>
<evidence type="ECO:0000256" key="13">
    <source>
        <dbReference type="ARBA" id="ARBA00033450"/>
    </source>
</evidence>
<dbReference type="PANTHER" id="PTHR43690:SF18">
    <property type="entry name" value="INSULIN-DEGRADING ENZYME-RELATED"/>
    <property type="match status" value="1"/>
</dbReference>
<evidence type="ECO:0000256" key="11">
    <source>
        <dbReference type="ARBA" id="ARBA00029597"/>
    </source>
</evidence>
<sequence length="984" mass="112016">MKKTQLNHTIRYAILSTFLALNVAPMVFAENKQNSSAIIQEKTQTNLGFELIKSQINKSLNDKAIYQGIKLDNGMTVLLISDEKANKSLISMAIPIGSMEDPISQQGLAHYLEHMILMGSRNFPETNSLDKFLNKNGGYNNASTTAYRTAYYLEVNNDAFDEAVTRFADTLAFPLLSKENAEKEVNAVNAEMVRAKSSDGHLLNSVNLATSNPAHPITKFTVGNKETLSDKPNSLLQTELENFYHKYYSANLMKVVLYSNQPIEKLAKLANKTLGKVENKHLIAPKIDIPLFRDKDKSVLISYKPIQPTKMLAISFDMQNDEDKFANKTGEYLAYIFNNNTDGTLSDYLIKQGLSDSGISAQATANVSRNRGSFTFYVALTEKGLKEKENIISLIFQQIDQVKKQGIQENYFNEVRESLKQEFTHLQVEKNGNYIEALAEQMLFYPLEHILDADYLVENMDKKAIEEKLSEMNIDNARILLVSDDVKTDKKSPYFEAGFSIKKISDEQKKAWLDFSKNPEIKLPELNPYFTTDFSLIKEDKRTSPKLIEEEKGTQLYAMPSQYFANDPKASIAVNFSITPRTDSLKKSISATILSYMNELAQAKVDFQSSVVGMEARLLLSENGFSLRAEGYTQHLAQLMQDKMQQFSQFELNEKYLVQAKQRLIEALDGKRKANSLNQANEIFVNFSRYPYFEEDKQREMIDKITLKDIQSIREKLLSKATSVRALSVGNFTDNQVKNIISELEKIAKNNNSELAKYRYLDINQSTKKLNAIKFVPNEDNALSIAYMAKGYDELSGEVRAMLLKDIISRWYFDDLRTNKQLGYVVYATQAKIGKTSGIRFMVQSPNTSPKGIMQHNERFFAESLQKLSALSETEFNQFKESLLNKLERKPESLSQEFENFSFDYARGNQQFDRKEKLIQAVKNLMKNDILAFYQNAVIEQQGLVFISQALGTKVKAADAILPQGFEKAENVEELQKAFEVKFY</sequence>
<evidence type="ECO:0000259" key="16">
    <source>
        <dbReference type="Pfam" id="PF00675"/>
    </source>
</evidence>
<dbReference type="InterPro" id="IPR054734">
    <property type="entry name" value="PqqF-like_C_4"/>
</dbReference>
<dbReference type="InterPro" id="IPR011249">
    <property type="entry name" value="Metalloenz_LuxS/M16"/>
</dbReference>
<dbReference type="Proteomes" id="UP000253999">
    <property type="component" value="Unassembled WGS sequence"/>
</dbReference>
<evidence type="ECO:0000256" key="10">
    <source>
        <dbReference type="ARBA" id="ARBA00023049"/>
    </source>
</evidence>
<evidence type="ECO:0000259" key="19">
    <source>
        <dbReference type="Pfam" id="PF22456"/>
    </source>
</evidence>
<keyword evidence="7" id="KW-0479">Metal-binding</keyword>
<dbReference type="FunFam" id="3.30.830.10:FF:000012">
    <property type="entry name" value="Protease 3"/>
    <property type="match status" value="1"/>
</dbReference>
<dbReference type="Pfam" id="PF16187">
    <property type="entry name" value="Peptidase_M16_M"/>
    <property type="match status" value="1"/>
</dbReference>
<dbReference type="InterPro" id="IPR032632">
    <property type="entry name" value="Peptidase_M16_M"/>
</dbReference>
<evidence type="ECO:0000256" key="6">
    <source>
        <dbReference type="ARBA" id="ARBA00022670"/>
    </source>
</evidence>
<evidence type="ECO:0000259" key="18">
    <source>
        <dbReference type="Pfam" id="PF16187"/>
    </source>
</evidence>
<feature type="domain" description="Coenzyme PQQ synthesis protein F-like C-terminal lobe" evidence="19">
    <location>
        <begin position="803"/>
        <end position="901"/>
    </location>
</feature>
<evidence type="ECO:0000256" key="12">
    <source>
        <dbReference type="ARBA" id="ARBA00031184"/>
    </source>
</evidence>
<reference evidence="20 21" key="1">
    <citation type="submission" date="2018-05" db="EMBL/GenBank/DDBJ databases">
        <title>Draft Genome Sequences for a Diverse set of 7 Haemophilus Species.</title>
        <authorList>
            <person name="Nichols M."/>
            <person name="Topaz N."/>
            <person name="Wang X."/>
            <person name="Wang X."/>
            <person name="Boxrud D."/>
        </authorList>
    </citation>
    <scope>NUCLEOTIDE SEQUENCE [LARGE SCALE GENOMIC DNA]</scope>
    <source>
        <strain evidence="20 21">C2010039593</strain>
    </source>
</reference>
<evidence type="ECO:0000256" key="14">
    <source>
        <dbReference type="RuleBase" id="RU004447"/>
    </source>
</evidence>
<feature type="chain" id="PRO_5016571383" description="Protease 3" evidence="15">
    <location>
        <begin position="30"/>
        <end position="984"/>
    </location>
</feature>
<dbReference type="GO" id="GO:0006508">
    <property type="term" value="P:proteolysis"/>
    <property type="evidence" value="ECO:0007669"/>
    <property type="project" value="UniProtKB-KW"/>
</dbReference>
<evidence type="ECO:0000256" key="1">
    <source>
        <dbReference type="ARBA" id="ARBA00001947"/>
    </source>
</evidence>
<feature type="domain" description="Peptidase M16 C-terminal" evidence="17">
    <location>
        <begin position="238"/>
        <end position="419"/>
    </location>
</feature>
<feature type="domain" description="Peptidase M16 N-terminal" evidence="16">
    <location>
        <begin position="77"/>
        <end position="199"/>
    </location>
</feature>
<dbReference type="GO" id="GO:0004222">
    <property type="term" value="F:metalloendopeptidase activity"/>
    <property type="evidence" value="ECO:0007669"/>
    <property type="project" value="UniProtKB-EC"/>
</dbReference>
<organism evidence="20 21">
    <name type="scientific">Haemophilus parahaemolyticus</name>
    <dbReference type="NCBI Taxonomy" id="735"/>
    <lineage>
        <taxon>Bacteria</taxon>
        <taxon>Pseudomonadati</taxon>
        <taxon>Pseudomonadota</taxon>
        <taxon>Gammaproteobacteria</taxon>
        <taxon>Pasteurellales</taxon>
        <taxon>Pasteurellaceae</taxon>
        <taxon>Haemophilus</taxon>
    </lineage>
</organism>
<keyword evidence="6" id="KW-0645">Protease</keyword>
<dbReference type="Gene3D" id="3.30.830.10">
    <property type="entry name" value="Metalloenzyme, LuxS/M16 peptidase-like"/>
    <property type="match status" value="4"/>
</dbReference>